<accession>A0AA39FG41</accession>
<proteinExistence type="predicted"/>
<dbReference type="EMBL" id="JAQQBR010001831">
    <property type="protein sequence ID" value="KAK0168944.1"/>
    <property type="molecule type" value="Genomic_DNA"/>
</dbReference>
<organism evidence="1 2">
    <name type="scientific">Microctonus hyperodae</name>
    <name type="common">Parasitoid wasp</name>
    <dbReference type="NCBI Taxonomy" id="165561"/>
    <lineage>
        <taxon>Eukaryota</taxon>
        <taxon>Metazoa</taxon>
        <taxon>Ecdysozoa</taxon>
        <taxon>Arthropoda</taxon>
        <taxon>Hexapoda</taxon>
        <taxon>Insecta</taxon>
        <taxon>Pterygota</taxon>
        <taxon>Neoptera</taxon>
        <taxon>Endopterygota</taxon>
        <taxon>Hymenoptera</taxon>
        <taxon>Apocrita</taxon>
        <taxon>Ichneumonoidea</taxon>
        <taxon>Braconidae</taxon>
        <taxon>Euphorinae</taxon>
        <taxon>Microctonus</taxon>
    </lineage>
</organism>
<reference evidence="1" key="2">
    <citation type="submission" date="2023-03" db="EMBL/GenBank/DDBJ databases">
        <authorList>
            <person name="Inwood S.N."/>
            <person name="Skelly J.G."/>
            <person name="Guhlin J."/>
            <person name="Harrop T.W.R."/>
            <person name="Goldson S.G."/>
            <person name="Dearden P.K."/>
        </authorList>
    </citation>
    <scope>NUCLEOTIDE SEQUENCE</scope>
    <source>
        <strain evidence="1">Lincoln</strain>
        <tissue evidence="1">Whole body</tissue>
    </source>
</reference>
<dbReference type="PANTHER" id="PTHR34825">
    <property type="entry name" value="CONSERVED PROTEIN, WITH A WEAK D-GALACTARATE DEHYDRATASE/ALTRONATE HYDROLASE DOMAIN"/>
    <property type="match status" value="1"/>
</dbReference>
<dbReference type="AlphaFoldDB" id="A0AA39FG41"/>
<name>A0AA39FG41_MICHY</name>
<sequence length="293" mass="33314">MKLGTYLAAGISDKIQNAVGHAQIRRTIAQIKEGKDNVIMYDDKLEIGDIENLCKMLNGNTIKAKHDLFLQFLYEQGFFYPISFSTGRLQLVIPNQSVFNKIDEIVAKVNLIENFENEHKDLVGNFNEAVENLTKSCIKEDFFNVAESIKNMMINMKPSPVSEMDVQCELRSALRKKFSMVAAGRESCQGTFCDIILVHGPSGVGFILKIKFGTEDRDDSCDAAHAQIFTRRYDTMLDDVWVKKLYPNFTGTIKKKIYLGIHMDKEFKVSIKYSINGEKEPDTVYTEPHKIIS</sequence>
<protein>
    <submittedName>
        <fullName evidence="1">Uncharacterized protein</fullName>
    </submittedName>
</protein>
<keyword evidence="2" id="KW-1185">Reference proteome</keyword>
<evidence type="ECO:0000313" key="2">
    <source>
        <dbReference type="Proteomes" id="UP001168972"/>
    </source>
</evidence>
<comment type="caution">
    <text evidence="1">The sequence shown here is derived from an EMBL/GenBank/DDBJ whole genome shotgun (WGS) entry which is preliminary data.</text>
</comment>
<dbReference type="Proteomes" id="UP001168972">
    <property type="component" value="Unassembled WGS sequence"/>
</dbReference>
<evidence type="ECO:0000313" key="1">
    <source>
        <dbReference type="EMBL" id="KAK0168944.1"/>
    </source>
</evidence>
<dbReference type="PANTHER" id="PTHR34825:SF1">
    <property type="entry name" value="AAA-ATPASE-LIKE DOMAIN-CONTAINING PROTEIN"/>
    <property type="match status" value="1"/>
</dbReference>
<gene>
    <name evidence="1" type="ORF">PV327_002700</name>
</gene>
<reference evidence="1" key="1">
    <citation type="journal article" date="2023" name="bioRxiv">
        <title>Scaffold-level genome assemblies of two parasitoid biocontrol wasps reveal the parthenogenesis mechanism and an associated novel virus.</title>
        <authorList>
            <person name="Inwood S."/>
            <person name="Skelly J."/>
            <person name="Guhlin J."/>
            <person name="Harrop T."/>
            <person name="Goldson S."/>
            <person name="Dearden P."/>
        </authorList>
    </citation>
    <scope>NUCLEOTIDE SEQUENCE</scope>
    <source>
        <strain evidence="1">Lincoln</strain>
        <tissue evidence="1">Whole body</tissue>
    </source>
</reference>